<evidence type="ECO:0000313" key="1">
    <source>
        <dbReference type="EMBL" id="KAK0726577.1"/>
    </source>
</evidence>
<proteinExistence type="predicted"/>
<sequence length="464" mass="52368">MFPPSHTSLTTIQDRINANMASPRDFVSLMGVTLVMDNILDQRKLTSEGLKAAITFVRLCDLAKHHLPTGTSTPIPQQGLANSIIDDDPKLSFITTSRMMFDLCRVEELASIFVRHVLRIQRRLADQATTWIGDREPMWLPSFFEATLSHRNLKSKEVESLAANARRTLIAAVGGERRPLSASEVARLERAFIRAEILFFLQAVFPVDEIEEYSCLTTQVFRNLHEWEVEETLTAVDLMECACLRNIPGVSGVEPLLLLFRCRLSFAFYRQFYRKHYVVATVLGDDEGLGDDGNSDDDEEFDGEYLHVDCRRDDVGGNLSGKTDNLGPNSAWSAYASQFPLHLKQLGTSITVSRPMLFRVSEQFWHITSVKNYRSLGWVFWDKDTVEALQLGPVLTTDPSRSHLVSEITTLGTFLDGGGEEFRIVFDDEVVLSRFLTDPDLTSKSLQLFRTLREADVSEAVAEF</sequence>
<evidence type="ECO:0000313" key="2">
    <source>
        <dbReference type="Proteomes" id="UP001172159"/>
    </source>
</evidence>
<comment type="caution">
    <text evidence="1">The sequence shown here is derived from an EMBL/GenBank/DDBJ whole genome shotgun (WGS) entry which is preliminary data.</text>
</comment>
<protein>
    <submittedName>
        <fullName evidence="1">Uncharacterized protein</fullName>
    </submittedName>
</protein>
<accession>A0AA40E691</accession>
<keyword evidence="2" id="KW-1185">Reference proteome</keyword>
<gene>
    <name evidence="1" type="ORF">B0T21DRAFT_350690</name>
</gene>
<name>A0AA40E691_9PEZI</name>
<dbReference type="EMBL" id="JAUKTV010000010">
    <property type="protein sequence ID" value="KAK0726577.1"/>
    <property type="molecule type" value="Genomic_DNA"/>
</dbReference>
<dbReference type="AlphaFoldDB" id="A0AA40E691"/>
<dbReference type="Proteomes" id="UP001172159">
    <property type="component" value="Unassembled WGS sequence"/>
</dbReference>
<reference evidence="1" key="1">
    <citation type="submission" date="2023-06" db="EMBL/GenBank/DDBJ databases">
        <title>Genome-scale phylogeny and comparative genomics of the fungal order Sordariales.</title>
        <authorList>
            <consortium name="Lawrence Berkeley National Laboratory"/>
            <person name="Hensen N."/>
            <person name="Bonometti L."/>
            <person name="Westerberg I."/>
            <person name="Brannstrom I.O."/>
            <person name="Guillou S."/>
            <person name="Cros-Aarteil S."/>
            <person name="Calhoun S."/>
            <person name="Haridas S."/>
            <person name="Kuo A."/>
            <person name="Mondo S."/>
            <person name="Pangilinan J."/>
            <person name="Riley R."/>
            <person name="Labutti K."/>
            <person name="Andreopoulos B."/>
            <person name="Lipzen A."/>
            <person name="Chen C."/>
            <person name="Yanf M."/>
            <person name="Daum C."/>
            <person name="Ng V."/>
            <person name="Clum A."/>
            <person name="Steindorff A."/>
            <person name="Ohm R."/>
            <person name="Martin F."/>
            <person name="Silar P."/>
            <person name="Natvig D."/>
            <person name="Lalanne C."/>
            <person name="Gautier V."/>
            <person name="Ament-Velasquez S.L."/>
            <person name="Kruys A."/>
            <person name="Hutchinson M.I."/>
            <person name="Powell A.J."/>
            <person name="Barry K."/>
            <person name="Miller A.N."/>
            <person name="Grigoriev I.V."/>
            <person name="Debuchy R."/>
            <person name="Gladieux P."/>
            <person name="Thoren M.H."/>
            <person name="Johannesson H."/>
        </authorList>
    </citation>
    <scope>NUCLEOTIDE SEQUENCE</scope>
    <source>
        <strain evidence="1">CBS 540.89</strain>
    </source>
</reference>
<organism evidence="1 2">
    <name type="scientific">Apiosordaria backusii</name>
    <dbReference type="NCBI Taxonomy" id="314023"/>
    <lineage>
        <taxon>Eukaryota</taxon>
        <taxon>Fungi</taxon>
        <taxon>Dikarya</taxon>
        <taxon>Ascomycota</taxon>
        <taxon>Pezizomycotina</taxon>
        <taxon>Sordariomycetes</taxon>
        <taxon>Sordariomycetidae</taxon>
        <taxon>Sordariales</taxon>
        <taxon>Lasiosphaeriaceae</taxon>
        <taxon>Apiosordaria</taxon>
    </lineage>
</organism>